<evidence type="ECO:0000313" key="6">
    <source>
        <dbReference type="Proteomes" id="UP000295382"/>
    </source>
</evidence>
<dbReference type="InterPro" id="IPR006659">
    <property type="entry name" value="Arsenate_reductase"/>
</dbReference>
<dbReference type="PROSITE" id="PS51353">
    <property type="entry name" value="ARSC"/>
    <property type="match status" value="1"/>
</dbReference>
<evidence type="ECO:0000256" key="2">
    <source>
        <dbReference type="ARBA" id="ARBA00023002"/>
    </source>
</evidence>
<dbReference type="EMBL" id="SLZQ01000004">
    <property type="protein sequence ID" value="TCS37352.1"/>
    <property type="molecule type" value="Genomic_DNA"/>
</dbReference>
<dbReference type="InterPro" id="IPR036249">
    <property type="entry name" value="Thioredoxin-like_sf"/>
</dbReference>
<comment type="catalytic activity">
    <reaction evidence="4">
        <text>[glutaredoxin]-dithiol + arsenate + glutathione + H(+) = glutathionyl-S-S-[glutaredoxin] + arsenite + H2O</text>
        <dbReference type="Rhea" id="RHEA:22016"/>
        <dbReference type="Rhea" id="RHEA-COMP:10729"/>
        <dbReference type="Rhea" id="RHEA-COMP:17668"/>
        <dbReference type="ChEBI" id="CHEBI:15377"/>
        <dbReference type="ChEBI" id="CHEBI:15378"/>
        <dbReference type="ChEBI" id="CHEBI:29242"/>
        <dbReference type="ChEBI" id="CHEBI:29950"/>
        <dbReference type="ChEBI" id="CHEBI:48597"/>
        <dbReference type="ChEBI" id="CHEBI:57925"/>
        <dbReference type="ChEBI" id="CHEBI:146199"/>
        <dbReference type="EC" id="1.20.4.1"/>
    </reaction>
</comment>
<comment type="caution">
    <text evidence="5">The sequence shown here is derived from an EMBL/GenBank/DDBJ whole genome shotgun (WGS) entry which is preliminary data.</text>
</comment>
<gene>
    <name evidence="5" type="ORF">EDC30_104155</name>
</gene>
<dbReference type="Pfam" id="PF03960">
    <property type="entry name" value="ArsC"/>
    <property type="match status" value="1"/>
</dbReference>
<dbReference type="CDD" id="cd03034">
    <property type="entry name" value="ArsC_ArsC"/>
    <property type="match status" value="1"/>
</dbReference>
<dbReference type="OrthoDB" id="9790554at2"/>
<dbReference type="AlphaFoldDB" id="A0A4R3HW37"/>
<evidence type="ECO:0000256" key="4">
    <source>
        <dbReference type="RuleBase" id="RU362029"/>
    </source>
</evidence>
<comment type="similarity">
    <text evidence="1 3 4">Belongs to the ArsC family.</text>
</comment>
<dbReference type="EC" id="1.20.4.1" evidence="4"/>
<organism evidence="5 6">
    <name type="scientific">Paucimonas lemoignei</name>
    <name type="common">Pseudomonas lemoignei</name>
    <dbReference type="NCBI Taxonomy" id="29443"/>
    <lineage>
        <taxon>Bacteria</taxon>
        <taxon>Pseudomonadati</taxon>
        <taxon>Pseudomonadota</taxon>
        <taxon>Betaproteobacteria</taxon>
        <taxon>Burkholderiales</taxon>
        <taxon>Burkholderiaceae</taxon>
        <taxon>Paucimonas</taxon>
    </lineage>
</organism>
<dbReference type="NCBIfam" id="TIGR00014">
    <property type="entry name" value="arsC"/>
    <property type="match status" value="1"/>
</dbReference>
<protein>
    <recommendedName>
        <fullName evidence="4">Arsenate reductase</fullName>
        <ecNumber evidence="4">1.20.4.1</ecNumber>
    </recommendedName>
</protein>
<sequence>MITIYHNPRCSKSREALTIVEEFAHARKEPLNVVDYQKTPLNLDQLRQLQRQLDVAASDMIRTNEEEYAALNLAMADDDGLLNALAKHPRLLQRPVVAYRDRAVIARPPEQLPAWLESR</sequence>
<keyword evidence="2 4" id="KW-0560">Oxidoreductase</keyword>
<dbReference type="RefSeq" id="WP_132258300.1">
    <property type="nucleotide sequence ID" value="NZ_SLZQ01000004.1"/>
</dbReference>
<dbReference type="PANTHER" id="PTHR30041:SF4">
    <property type="entry name" value="ARSENATE REDUCTASE"/>
    <property type="match status" value="1"/>
</dbReference>
<dbReference type="GO" id="GO:0008794">
    <property type="term" value="F:arsenate reductase (glutaredoxin) activity"/>
    <property type="evidence" value="ECO:0007669"/>
    <property type="project" value="UniProtKB-UniRule"/>
</dbReference>
<evidence type="ECO:0000256" key="3">
    <source>
        <dbReference type="PROSITE-ProRule" id="PRU01282"/>
    </source>
</evidence>
<name>A0A4R3HW37_PAULE</name>
<accession>A0A4R3HW37</accession>
<evidence type="ECO:0000313" key="5">
    <source>
        <dbReference type="EMBL" id="TCS37352.1"/>
    </source>
</evidence>
<reference evidence="5 6" key="1">
    <citation type="submission" date="2019-03" db="EMBL/GenBank/DDBJ databases">
        <title>Genomic Encyclopedia of Type Strains, Phase IV (KMG-IV): sequencing the most valuable type-strain genomes for metagenomic binning, comparative biology and taxonomic classification.</title>
        <authorList>
            <person name="Goeker M."/>
        </authorList>
    </citation>
    <scope>NUCLEOTIDE SEQUENCE [LARGE SCALE GENOMIC DNA]</scope>
    <source>
        <strain evidence="5 6">DSM 7445</strain>
    </source>
</reference>
<dbReference type="SUPFAM" id="SSF52833">
    <property type="entry name" value="Thioredoxin-like"/>
    <property type="match status" value="1"/>
</dbReference>
<dbReference type="Proteomes" id="UP000295382">
    <property type="component" value="Unassembled WGS sequence"/>
</dbReference>
<dbReference type="PANTHER" id="PTHR30041">
    <property type="entry name" value="ARSENATE REDUCTASE"/>
    <property type="match status" value="1"/>
</dbReference>
<evidence type="ECO:0000256" key="1">
    <source>
        <dbReference type="ARBA" id="ARBA00007198"/>
    </source>
</evidence>
<keyword evidence="6" id="KW-1185">Reference proteome</keyword>
<proteinExistence type="inferred from homology"/>
<dbReference type="InterPro" id="IPR006660">
    <property type="entry name" value="Arsenate_reductase-like"/>
</dbReference>
<dbReference type="Gene3D" id="3.40.30.10">
    <property type="entry name" value="Glutaredoxin"/>
    <property type="match status" value="1"/>
</dbReference>